<evidence type="ECO:0000313" key="5">
    <source>
        <dbReference type="Proteomes" id="UP000602510"/>
    </source>
</evidence>
<gene>
    <name evidence="3" type="ORF">GN244_ATG18466</name>
    <name evidence="4" type="ORF">GN958_ATG10154</name>
</gene>
<feature type="chain" id="PRO_5036239567" description="Secreted RxLR effector peptide protein" evidence="2">
    <location>
        <begin position="19"/>
        <end position="131"/>
    </location>
</feature>
<dbReference type="AlphaFoldDB" id="A0A833RZI3"/>
<feature type="region of interest" description="Disordered" evidence="1">
    <location>
        <begin position="40"/>
        <end position="88"/>
    </location>
</feature>
<keyword evidence="2" id="KW-0732">Signal</keyword>
<evidence type="ECO:0000256" key="1">
    <source>
        <dbReference type="SAM" id="MobiDB-lite"/>
    </source>
</evidence>
<evidence type="ECO:0000256" key="2">
    <source>
        <dbReference type="SAM" id="SignalP"/>
    </source>
</evidence>
<keyword evidence="5" id="KW-1185">Reference proteome</keyword>
<dbReference type="Proteomes" id="UP000704712">
    <property type="component" value="Unassembled WGS sequence"/>
</dbReference>
<reference evidence="3" key="1">
    <citation type="submission" date="2020-04" db="EMBL/GenBank/DDBJ databases">
        <title>Hybrid Assembly of Korean Phytophthora infestans isolates.</title>
        <authorList>
            <person name="Prokchorchik M."/>
            <person name="Lee Y."/>
            <person name="Seo J."/>
            <person name="Cho J.-H."/>
            <person name="Park Y.-E."/>
            <person name="Jang D.-C."/>
            <person name="Im J.-S."/>
            <person name="Choi J.-G."/>
            <person name="Park H.-J."/>
            <person name="Lee G.-B."/>
            <person name="Lee Y.-G."/>
            <person name="Hong S.-Y."/>
            <person name="Cho K."/>
            <person name="Sohn K.H."/>
        </authorList>
    </citation>
    <scope>NUCLEOTIDE SEQUENCE</scope>
    <source>
        <strain evidence="3">KR_1_A1</strain>
        <strain evidence="4">KR_2_A2</strain>
    </source>
</reference>
<evidence type="ECO:0000313" key="4">
    <source>
        <dbReference type="EMBL" id="KAF4140662.1"/>
    </source>
</evidence>
<proteinExistence type="predicted"/>
<evidence type="ECO:0000313" key="3">
    <source>
        <dbReference type="EMBL" id="KAF4029821.1"/>
    </source>
</evidence>
<dbReference type="EMBL" id="JAACNO010001428">
    <property type="protein sequence ID" value="KAF4140662.1"/>
    <property type="molecule type" value="Genomic_DNA"/>
</dbReference>
<accession>A0A833RZI3</accession>
<feature type="signal peptide" evidence="2">
    <location>
        <begin position="1"/>
        <end position="18"/>
    </location>
</feature>
<feature type="compositionally biased region" description="Gly residues" evidence="1">
    <location>
        <begin position="66"/>
        <end position="77"/>
    </location>
</feature>
<dbReference type="EMBL" id="WSZM01000756">
    <property type="protein sequence ID" value="KAF4029821.1"/>
    <property type="molecule type" value="Genomic_DNA"/>
</dbReference>
<protein>
    <recommendedName>
        <fullName evidence="6">Secreted RxLR effector peptide protein</fullName>
    </recommendedName>
</protein>
<evidence type="ECO:0008006" key="6">
    <source>
        <dbReference type="Google" id="ProtNLM"/>
    </source>
</evidence>
<dbReference type="Proteomes" id="UP000602510">
    <property type="component" value="Unassembled WGS sequence"/>
</dbReference>
<sequence length="131" mass="14444">MRFMRLLYPALIIAATLATLCDGSGTAVIDNVNGEITTTSTASNYKKPRELSDNTGAAMEERKGGGRGGRGGGGRGGSTRKFDRSQVNNGPYTAIGLMYPNDTPYLREDLRKLYRKWLKKQQAKETRRLRA</sequence>
<comment type="caution">
    <text evidence="3">The sequence shown here is derived from an EMBL/GenBank/DDBJ whole genome shotgun (WGS) entry which is preliminary data.</text>
</comment>
<organism evidence="3 5">
    <name type="scientific">Phytophthora infestans</name>
    <name type="common">Potato late blight agent</name>
    <name type="synonym">Botrytis infestans</name>
    <dbReference type="NCBI Taxonomy" id="4787"/>
    <lineage>
        <taxon>Eukaryota</taxon>
        <taxon>Sar</taxon>
        <taxon>Stramenopiles</taxon>
        <taxon>Oomycota</taxon>
        <taxon>Peronosporomycetes</taxon>
        <taxon>Peronosporales</taxon>
        <taxon>Peronosporaceae</taxon>
        <taxon>Phytophthora</taxon>
    </lineage>
</organism>
<name>A0A833RZI3_PHYIN</name>